<proteinExistence type="predicted"/>
<comment type="caution">
    <text evidence="1">The sequence shown here is derived from an EMBL/GenBank/DDBJ whole genome shotgun (WGS) entry which is preliminary data.</text>
</comment>
<organism evidence="1 2">
    <name type="scientific">Ancylomarina euxinus</name>
    <dbReference type="NCBI Taxonomy" id="2283627"/>
    <lineage>
        <taxon>Bacteria</taxon>
        <taxon>Pseudomonadati</taxon>
        <taxon>Bacteroidota</taxon>
        <taxon>Bacteroidia</taxon>
        <taxon>Marinilabiliales</taxon>
        <taxon>Marinifilaceae</taxon>
        <taxon>Ancylomarina</taxon>
    </lineage>
</organism>
<keyword evidence="2" id="KW-1185">Reference proteome</keyword>
<reference evidence="1 2" key="1">
    <citation type="submission" date="2018-07" db="EMBL/GenBank/DDBJ databases">
        <title>Draft genome sequence of Ancylomarina sp. M1P.</title>
        <authorList>
            <person name="Yadav S."/>
            <person name="Villanueva L."/>
            <person name="Damste J.S.S."/>
        </authorList>
    </citation>
    <scope>NUCLEOTIDE SEQUENCE [LARGE SCALE GENOMIC DNA]</scope>
    <source>
        <strain evidence="1 2">M1P</strain>
    </source>
</reference>
<accession>A0A425Y6A7</accession>
<dbReference type="AlphaFoldDB" id="A0A425Y6A7"/>
<dbReference type="RefSeq" id="WP_125029352.1">
    <property type="nucleotide sequence ID" value="NZ_JAPXVP010000002.1"/>
</dbReference>
<dbReference type="EMBL" id="QQWG01000002">
    <property type="protein sequence ID" value="RRG24039.1"/>
    <property type="molecule type" value="Genomic_DNA"/>
</dbReference>
<evidence type="ECO:0000313" key="1">
    <source>
        <dbReference type="EMBL" id="RRG24039.1"/>
    </source>
</evidence>
<protein>
    <submittedName>
        <fullName evidence="1">Uncharacterized protein</fullName>
    </submittedName>
</protein>
<evidence type="ECO:0000313" key="2">
    <source>
        <dbReference type="Proteomes" id="UP000285794"/>
    </source>
</evidence>
<sequence>MSRKRIKKKKLPQKQNSNKQAMNRFKVLFCGALKEIGQDKHFHLLKHSELQRIFLYTIQVIRPRAKFGFNIASKDLQEINDHIQHYLRKPLVLLGENTISTNAYSCLYAFVYVRERIIQNEERQLFLKEQFNIDIDLDDESKDIMRFLHSAYLKAIIALGNPR</sequence>
<name>A0A425Y6A7_9BACT</name>
<gene>
    <name evidence="1" type="ORF">DWB61_02685</name>
</gene>
<dbReference type="Proteomes" id="UP000285794">
    <property type="component" value="Unassembled WGS sequence"/>
</dbReference>